<name>A0AAD8MLJ7_9APIA</name>
<evidence type="ECO:0000256" key="2">
    <source>
        <dbReference type="ARBA" id="ARBA00007965"/>
    </source>
</evidence>
<comment type="caution">
    <text evidence="9">The sequence shown here is derived from an EMBL/GenBank/DDBJ whole genome shotgun (WGS) entry which is preliminary data.</text>
</comment>
<proteinExistence type="inferred from homology"/>
<feature type="chain" id="PRO_5042074471" evidence="8">
    <location>
        <begin position="20"/>
        <end position="173"/>
    </location>
</feature>
<evidence type="ECO:0000313" key="10">
    <source>
        <dbReference type="Proteomes" id="UP001237642"/>
    </source>
</evidence>
<evidence type="ECO:0000256" key="4">
    <source>
        <dbReference type="ARBA" id="ARBA00022692"/>
    </source>
</evidence>
<evidence type="ECO:0000256" key="5">
    <source>
        <dbReference type="ARBA" id="ARBA00022989"/>
    </source>
</evidence>
<evidence type="ECO:0000256" key="8">
    <source>
        <dbReference type="SAM" id="SignalP"/>
    </source>
</evidence>
<dbReference type="AlphaFoldDB" id="A0AAD8MLJ7"/>
<reference evidence="9" key="1">
    <citation type="submission" date="2023-02" db="EMBL/GenBank/DDBJ databases">
        <title>Genome of toxic invasive species Heracleum sosnowskyi carries increased number of genes despite the absence of recent whole-genome duplications.</title>
        <authorList>
            <person name="Schelkunov M."/>
            <person name="Shtratnikova V."/>
            <person name="Makarenko M."/>
            <person name="Klepikova A."/>
            <person name="Omelchenko D."/>
            <person name="Novikova G."/>
            <person name="Obukhova E."/>
            <person name="Bogdanov V."/>
            <person name="Penin A."/>
            <person name="Logacheva M."/>
        </authorList>
    </citation>
    <scope>NUCLEOTIDE SEQUENCE</scope>
    <source>
        <strain evidence="9">Hsosn_3</strain>
        <tissue evidence="9">Leaf</tissue>
    </source>
</reference>
<keyword evidence="10" id="KW-1185">Reference proteome</keyword>
<keyword evidence="4 7" id="KW-0812">Transmembrane</keyword>
<evidence type="ECO:0000256" key="6">
    <source>
        <dbReference type="ARBA" id="ARBA00023136"/>
    </source>
</evidence>
<evidence type="ECO:0000256" key="7">
    <source>
        <dbReference type="SAM" id="Phobius"/>
    </source>
</evidence>
<feature type="signal peptide" evidence="8">
    <location>
        <begin position="1"/>
        <end position="19"/>
    </location>
</feature>
<keyword evidence="8" id="KW-0732">Signal</keyword>
<comment type="similarity">
    <text evidence="2">Belongs to the SLC29A/ENT transporter (TC 2.A.57) family.</text>
</comment>
<dbReference type="GO" id="GO:0016020">
    <property type="term" value="C:membrane"/>
    <property type="evidence" value="ECO:0007669"/>
    <property type="project" value="UniProtKB-SubCell"/>
</dbReference>
<dbReference type="Proteomes" id="UP001237642">
    <property type="component" value="Unassembled WGS sequence"/>
</dbReference>
<evidence type="ECO:0000256" key="3">
    <source>
        <dbReference type="ARBA" id="ARBA00022448"/>
    </source>
</evidence>
<dbReference type="EMBL" id="JAUIZM010000007">
    <property type="protein sequence ID" value="KAK1376939.1"/>
    <property type="molecule type" value="Genomic_DNA"/>
</dbReference>
<keyword evidence="5 7" id="KW-1133">Transmembrane helix</keyword>
<dbReference type="InterPro" id="IPR002259">
    <property type="entry name" value="Eqnu_transpt"/>
</dbReference>
<keyword evidence="3" id="KW-0813">Transport</keyword>
<reference evidence="9" key="2">
    <citation type="submission" date="2023-05" db="EMBL/GenBank/DDBJ databases">
        <authorList>
            <person name="Schelkunov M.I."/>
        </authorList>
    </citation>
    <scope>NUCLEOTIDE SEQUENCE</scope>
    <source>
        <strain evidence="9">Hsosn_3</strain>
        <tissue evidence="9">Leaf</tissue>
    </source>
</reference>
<dbReference type="GO" id="GO:0005337">
    <property type="term" value="F:nucleoside transmembrane transporter activity"/>
    <property type="evidence" value="ECO:0007669"/>
    <property type="project" value="InterPro"/>
</dbReference>
<feature type="transmembrane region" description="Helical" evidence="7">
    <location>
        <begin position="62"/>
        <end position="80"/>
    </location>
</feature>
<sequence>MLSSQPLITSLTFVVGAIAVCGIGDALVQGSIIGAASEVPERYMQVVVAGTGVSGMEKFNHFINSFGYVKILFVIIWYLYAKTFKQPSTILIPWPETDENEINEDRSFKDKCQTIKGFNNKNSKKKVIGHLGYNCHIVINCEILVNISGGNMHEKLSNDEIYVKSNDDNDEAK</sequence>
<gene>
    <name evidence="9" type="ORF">POM88_033132</name>
</gene>
<dbReference type="Pfam" id="PF01733">
    <property type="entry name" value="Nucleoside_tran"/>
    <property type="match status" value="1"/>
</dbReference>
<comment type="subcellular location">
    <subcellularLocation>
        <location evidence="1">Membrane</location>
        <topology evidence="1">Multi-pass membrane protein</topology>
    </subcellularLocation>
</comment>
<evidence type="ECO:0000313" key="9">
    <source>
        <dbReference type="EMBL" id="KAK1376939.1"/>
    </source>
</evidence>
<keyword evidence="6 7" id="KW-0472">Membrane</keyword>
<evidence type="ECO:0000256" key="1">
    <source>
        <dbReference type="ARBA" id="ARBA00004141"/>
    </source>
</evidence>
<protein>
    <submittedName>
        <fullName evidence="9">Uncharacterized protein</fullName>
    </submittedName>
</protein>
<accession>A0AAD8MLJ7</accession>
<organism evidence="9 10">
    <name type="scientific">Heracleum sosnowskyi</name>
    <dbReference type="NCBI Taxonomy" id="360622"/>
    <lineage>
        <taxon>Eukaryota</taxon>
        <taxon>Viridiplantae</taxon>
        <taxon>Streptophyta</taxon>
        <taxon>Embryophyta</taxon>
        <taxon>Tracheophyta</taxon>
        <taxon>Spermatophyta</taxon>
        <taxon>Magnoliopsida</taxon>
        <taxon>eudicotyledons</taxon>
        <taxon>Gunneridae</taxon>
        <taxon>Pentapetalae</taxon>
        <taxon>asterids</taxon>
        <taxon>campanulids</taxon>
        <taxon>Apiales</taxon>
        <taxon>Apiaceae</taxon>
        <taxon>Apioideae</taxon>
        <taxon>apioid superclade</taxon>
        <taxon>Tordylieae</taxon>
        <taxon>Tordyliinae</taxon>
        <taxon>Heracleum</taxon>
    </lineage>
</organism>